<dbReference type="InterPro" id="IPR037401">
    <property type="entry name" value="SnoaL-like"/>
</dbReference>
<dbReference type="SUPFAM" id="SSF54427">
    <property type="entry name" value="NTF2-like"/>
    <property type="match status" value="1"/>
</dbReference>
<dbReference type="RefSeq" id="WP_130291825.1">
    <property type="nucleotide sequence ID" value="NZ_SHKL01000001.1"/>
</dbReference>
<dbReference type="EMBL" id="SHKL01000001">
    <property type="protein sequence ID" value="RZT87715.1"/>
    <property type="molecule type" value="Genomic_DNA"/>
</dbReference>
<evidence type="ECO:0000313" key="3">
    <source>
        <dbReference type="Proteomes" id="UP000291591"/>
    </source>
</evidence>
<dbReference type="OrthoDB" id="9808719at2"/>
<accession>A0A4Q7V0U0</accession>
<dbReference type="AlphaFoldDB" id="A0A4Q7V0U0"/>
<proteinExistence type="predicted"/>
<dbReference type="Proteomes" id="UP000291591">
    <property type="component" value="Unassembled WGS sequence"/>
</dbReference>
<organism evidence="2 3">
    <name type="scientific">Pseudonocardia sediminis</name>
    <dbReference type="NCBI Taxonomy" id="1397368"/>
    <lineage>
        <taxon>Bacteria</taxon>
        <taxon>Bacillati</taxon>
        <taxon>Actinomycetota</taxon>
        <taxon>Actinomycetes</taxon>
        <taxon>Pseudonocardiales</taxon>
        <taxon>Pseudonocardiaceae</taxon>
        <taxon>Pseudonocardia</taxon>
    </lineage>
</organism>
<gene>
    <name evidence="2" type="ORF">EV383_4641</name>
</gene>
<evidence type="ECO:0000259" key="1">
    <source>
        <dbReference type="Pfam" id="PF12680"/>
    </source>
</evidence>
<feature type="domain" description="SnoaL-like" evidence="1">
    <location>
        <begin position="8"/>
        <end position="115"/>
    </location>
</feature>
<evidence type="ECO:0000313" key="2">
    <source>
        <dbReference type="EMBL" id="RZT87715.1"/>
    </source>
</evidence>
<keyword evidence="3" id="KW-1185">Reference proteome</keyword>
<dbReference type="InterPro" id="IPR032710">
    <property type="entry name" value="NTF2-like_dom_sf"/>
</dbReference>
<sequence length="125" mass="13385">MTDFDDVARRYIDVWNETDPAARKEKVAALWTTGGTYTDPLADVAGHDGIDGFVAAAQSQLAGFEFRLLGPVDAHHDQARFRWEAGPAGTLGNGSEAPVVGFDVVVTDADGRLTQVHGFLDRSPA</sequence>
<name>A0A4Q7V0U0_PSEST</name>
<reference evidence="2 3" key="1">
    <citation type="submission" date="2019-02" db="EMBL/GenBank/DDBJ databases">
        <title>Sequencing the genomes of 1000 actinobacteria strains.</title>
        <authorList>
            <person name="Klenk H.-P."/>
        </authorList>
    </citation>
    <scope>NUCLEOTIDE SEQUENCE [LARGE SCALE GENOMIC DNA]</scope>
    <source>
        <strain evidence="2 3">DSM 45779</strain>
    </source>
</reference>
<comment type="caution">
    <text evidence="2">The sequence shown here is derived from an EMBL/GenBank/DDBJ whole genome shotgun (WGS) entry which is preliminary data.</text>
</comment>
<dbReference type="Pfam" id="PF12680">
    <property type="entry name" value="SnoaL_2"/>
    <property type="match status" value="1"/>
</dbReference>
<protein>
    <submittedName>
        <fullName evidence="2">SnoaL-like protein</fullName>
    </submittedName>
</protein>
<dbReference type="Gene3D" id="3.10.450.50">
    <property type="match status" value="1"/>
</dbReference>